<gene>
    <name evidence="2" type="ORF">CR201_G0016256</name>
</gene>
<accession>A0A2J8Y2Z2</accession>
<evidence type="ECO:0000256" key="1">
    <source>
        <dbReference type="SAM" id="MobiDB-lite"/>
    </source>
</evidence>
<dbReference type="EMBL" id="NDHI03003283">
    <property type="protein sequence ID" value="PNJ88657.1"/>
    <property type="molecule type" value="Genomic_DNA"/>
</dbReference>
<sequence length="42" mass="4421">MSGGRAPAVLLGGVVSDRPRPAPSGPRSLDRYLHPKSQRLAP</sequence>
<dbReference type="AlphaFoldDB" id="A0A2J8Y2Z2"/>
<reference evidence="2" key="1">
    <citation type="submission" date="2017-12" db="EMBL/GenBank/DDBJ databases">
        <title>High-resolution comparative analysis of great ape genomes.</title>
        <authorList>
            <person name="Pollen A."/>
            <person name="Hastie A."/>
            <person name="Hormozdiari F."/>
            <person name="Dougherty M."/>
            <person name="Liu R."/>
            <person name="Chaisson M."/>
            <person name="Hoppe E."/>
            <person name="Hill C."/>
            <person name="Pang A."/>
            <person name="Hillier L."/>
            <person name="Baker C."/>
            <person name="Armstrong J."/>
            <person name="Shendure J."/>
            <person name="Paten B."/>
            <person name="Wilson R."/>
            <person name="Chao H."/>
            <person name="Schneider V."/>
            <person name="Ventura M."/>
            <person name="Kronenberg Z."/>
            <person name="Murali S."/>
            <person name="Gordon D."/>
            <person name="Cantsilieris S."/>
            <person name="Munson K."/>
            <person name="Nelson B."/>
            <person name="Raja A."/>
            <person name="Underwood J."/>
            <person name="Diekhans M."/>
            <person name="Fiddes I."/>
            <person name="Haussler D."/>
            <person name="Eichler E."/>
        </authorList>
    </citation>
    <scope>NUCLEOTIDE SEQUENCE [LARGE SCALE GENOMIC DNA]</scope>
    <source>
        <strain evidence="2">Susie</strain>
    </source>
</reference>
<protein>
    <submittedName>
        <fullName evidence="2">CUTA isoform 9</fullName>
    </submittedName>
</protein>
<feature type="region of interest" description="Disordered" evidence="1">
    <location>
        <begin position="1"/>
        <end position="42"/>
    </location>
</feature>
<proteinExistence type="predicted"/>
<name>A0A2J8Y2Z2_PONAB</name>
<comment type="caution">
    <text evidence="2">The sequence shown here is derived from an EMBL/GenBank/DDBJ whole genome shotgun (WGS) entry which is preliminary data.</text>
</comment>
<organism evidence="2">
    <name type="scientific">Pongo abelii</name>
    <name type="common">Sumatran orangutan</name>
    <name type="synonym">Pongo pygmaeus abelii</name>
    <dbReference type="NCBI Taxonomy" id="9601"/>
    <lineage>
        <taxon>Eukaryota</taxon>
        <taxon>Metazoa</taxon>
        <taxon>Chordata</taxon>
        <taxon>Craniata</taxon>
        <taxon>Vertebrata</taxon>
        <taxon>Euteleostomi</taxon>
        <taxon>Mammalia</taxon>
        <taxon>Eutheria</taxon>
        <taxon>Euarchontoglires</taxon>
        <taxon>Primates</taxon>
        <taxon>Haplorrhini</taxon>
        <taxon>Catarrhini</taxon>
        <taxon>Hominidae</taxon>
        <taxon>Pongo</taxon>
    </lineage>
</organism>
<evidence type="ECO:0000313" key="2">
    <source>
        <dbReference type="EMBL" id="PNJ88657.1"/>
    </source>
</evidence>